<organism evidence="1 2">
    <name type="scientific">Streptomyces hazeniae</name>
    <dbReference type="NCBI Taxonomy" id="3075538"/>
    <lineage>
        <taxon>Bacteria</taxon>
        <taxon>Bacillati</taxon>
        <taxon>Actinomycetota</taxon>
        <taxon>Actinomycetes</taxon>
        <taxon>Kitasatosporales</taxon>
        <taxon>Streptomycetaceae</taxon>
        <taxon>Streptomyces</taxon>
    </lineage>
</organism>
<evidence type="ECO:0000313" key="1">
    <source>
        <dbReference type="EMBL" id="MDT0381378.1"/>
    </source>
</evidence>
<name>A0ABU2P0G2_9ACTN</name>
<keyword evidence="2" id="KW-1185">Reference proteome</keyword>
<accession>A0ABU2P0G2</accession>
<evidence type="ECO:0000313" key="2">
    <source>
        <dbReference type="Proteomes" id="UP001183414"/>
    </source>
</evidence>
<comment type="caution">
    <text evidence="1">The sequence shown here is derived from an EMBL/GenBank/DDBJ whole genome shotgun (WGS) entry which is preliminary data.</text>
</comment>
<gene>
    <name evidence="1" type="ORF">RM572_21710</name>
</gene>
<dbReference type="Proteomes" id="UP001183414">
    <property type="component" value="Unassembled WGS sequence"/>
</dbReference>
<proteinExistence type="predicted"/>
<protein>
    <submittedName>
        <fullName evidence="1">Uncharacterized protein</fullName>
    </submittedName>
</protein>
<sequence>MNPVKHCVLRMQTIARAASDPTDHVAAVDARTSMDDARIALCVARGVPLEDIDPSQGYDLTRRAYESVRDTWIGEVRRKGLSEYTRPWFEAALAYWREHRPEFVEGDDWLAAAGCDPDCDGGWVRYRGRDGEFVELRCRTCNPRGGAQ</sequence>
<dbReference type="EMBL" id="JAVREQ010000022">
    <property type="protein sequence ID" value="MDT0381378.1"/>
    <property type="molecule type" value="Genomic_DNA"/>
</dbReference>
<dbReference type="RefSeq" id="WP_311675069.1">
    <property type="nucleotide sequence ID" value="NZ_JAVREQ010000022.1"/>
</dbReference>
<reference evidence="2" key="1">
    <citation type="submission" date="2023-07" db="EMBL/GenBank/DDBJ databases">
        <title>30 novel species of actinomycetes from the DSMZ collection.</title>
        <authorList>
            <person name="Nouioui I."/>
        </authorList>
    </citation>
    <scope>NUCLEOTIDE SEQUENCE [LARGE SCALE GENOMIC DNA]</scope>
    <source>
        <strain evidence="2">DSM 42041</strain>
    </source>
</reference>